<dbReference type="STRING" id="271157.SAMN05444396_1109"/>
<gene>
    <name evidence="4" type="ORF">SAMN05444396_1109</name>
</gene>
<evidence type="ECO:0000313" key="5">
    <source>
        <dbReference type="Proteomes" id="UP000184036"/>
    </source>
</evidence>
<protein>
    <submittedName>
        <fullName evidence="4">Sugar transferase involved in LPS biosynthesis (Colanic, teichoic acid)</fullName>
    </submittedName>
</protein>
<proteinExistence type="inferred from homology"/>
<dbReference type="PANTHER" id="PTHR30576">
    <property type="entry name" value="COLANIC BIOSYNTHESIS UDP-GLUCOSE LIPID CARRIER TRANSFERASE"/>
    <property type="match status" value="1"/>
</dbReference>
<dbReference type="OrthoDB" id="9808602at2"/>
<evidence type="ECO:0000259" key="3">
    <source>
        <dbReference type="Pfam" id="PF02397"/>
    </source>
</evidence>
<evidence type="ECO:0000256" key="1">
    <source>
        <dbReference type="ARBA" id="ARBA00006464"/>
    </source>
</evidence>
<keyword evidence="4" id="KW-0808">Transferase</keyword>
<dbReference type="GO" id="GO:0016780">
    <property type="term" value="F:phosphotransferase activity, for other substituted phosphate groups"/>
    <property type="evidence" value="ECO:0007669"/>
    <property type="project" value="TreeGrafter"/>
</dbReference>
<dbReference type="PANTHER" id="PTHR30576:SF20">
    <property type="entry name" value="QUINOVOSAMINEPHOSPHOTRANSFERAE-RELATED"/>
    <property type="match status" value="1"/>
</dbReference>
<evidence type="ECO:0000256" key="2">
    <source>
        <dbReference type="SAM" id="Phobius"/>
    </source>
</evidence>
<comment type="similarity">
    <text evidence="1">Belongs to the bacterial sugar transferase family.</text>
</comment>
<dbReference type="EMBL" id="FQWE01000010">
    <property type="protein sequence ID" value="SHG36761.1"/>
    <property type="molecule type" value="Genomic_DNA"/>
</dbReference>
<dbReference type="AlphaFoldDB" id="A0A1M5J8E0"/>
<dbReference type="RefSeq" id="WP_072993077.1">
    <property type="nucleotide sequence ID" value="NZ_FQWE01000010.1"/>
</dbReference>
<keyword evidence="2" id="KW-1133">Transmembrane helix</keyword>
<keyword evidence="2" id="KW-0812">Transmembrane</keyword>
<dbReference type="Pfam" id="PF02397">
    <property type="entry name" value="Bac_transf"/>
    <property type="match status" value="1"/>
</dbReference>
<feature type="transmembrane region" description="Helical" evidence="2">
    <location>
        <begin position="12"/>
        <end position="31"/>
    </location>
</feature>
<accession>A0A1M5J8E0</accession>
<evidence type="ECO:0000313" key="4">
    <source>
        <dbReference type="EMBL" id="SHG36761.1"/>
    </source>
</evidence>
<reference evidence="5" key="1">
    <citation type="submission" date="2016-11" db="EMBL/GenBank/DDBJ databases">
        <authorList>
            <person name="Varghese N."/>
            <person name="Submissions S."/>
        </authorList>
    </citation>
    <scope>NUCLEOTIDE SEQUENCE [LARGE SCALE GENOMIC DNA]</scope>
    <source>
        <strain evidence="5">DSM 19741</strain>
    </source>
</reference>
<keyword evidence="2" id="KW-0472">Membrane</keyword>
<keyword evidence="5" id="KW-1185">Reference proteome</keyword>
<organism evidence="4 5">
    <name type="scientific">Flavobacterium segetis</name>
    <dbReference type="NCBI Taxonomy" id="271157"/>
    <lineage>
        <taxon>Bacteria</taxon>
        <taxon>Pseudomonadati</taxon>
        <taxon>Bacteroidota</taxon>
        <taxon>Flavobacteriia</taxon>
        <taxon>Flavobacteriales</taxon>
        <taxon>Flavobacteriaceae</taxon>
        <taxon>Flavobacterium</taxon>
    </lineage>
</organism>
<dbReference type="InterPro" id="IPR003362">
    <property type="entry name" value="Bact_transf"/>
</dbReference>
<dbReference type="Proteomes" id="UP000184036">
    <property type="component" value="Unassembled WGS sequence"/>
</dbReference>
<feature type="domain" description="Bacterial sugar transferase" evidence="3">
    <location>
        <begin position="3"/>
        <end position="186"/>
    </location>
</feature>
<sequence>MQKRIFDIVFSFVVLSLFLWLLIISWFIAAIDTRTNGIFTQQRIGQHGRKFTILKLRTIKNDLLSGKQTISKMGFFLRKYKLDELPQLLNILSGKMSVVGPRPDLEGYYDLLEGESKKIVQLKPGLTSAASLKYINEEEILKKQNDPLLYNMTVIFPDKVQMNLAYFYNHSVFGDFKIILKTVIKVWF</sequence>
<name>A0A1M5J8E0_9FLAO</name>